<name>A0AAJ0UDI3_HALSE</name>
<reference evidence="2" key="2">
    <citation type="journal article" date="2020" name="Microorganisms">
        <title>Osmotic Adaptation and Compatible Solute Biosynthesis of Phototrophic Bacteria as Revealed from Genome Analyses.</title>
        <authorList>
            <person name="Imhoff J.F."/>
            <person name="Rahn T."/>
            <person name="Kunzel S."/>
            <person name="Keller A."/>
            <person name="Neulinger S.C."/>
        </authorList>
    </citation>
    <scope>NUCLEOTIDE SEQUENCE</scope>
    <source>
        <strain evidence="2">DSM 4395</strain>
    </source>
</reference>
<reference evidence="2" key="1">
    <citation type="submission" date="2017-05" db="EMBL/GenBank/DDBJ databases">
        <authorList>
            <person name="Imhoff J.F."/>
            <person name="Rahn T."/>
            <person name="Kuenzel S."/>
            <person name="Neulinger S.C."/>
        </authorList>
    </citation>
    <scope>NUCLEOTIDE SEQUENCE</scope>
    <source>
        <strain evidence="2">DSM 4395</strain>
    </source>
</reference>
<dbReference type="Proteomes" id="UP001296967">
    <property type="component" value="Unassembled WGS sequence"/>
</dbReference>
<evidence type="ECO:0000313" key="2">
    <source>
        <dbReference type="EMBL" id="MBK5929455.1"/>
    </source>
</evidence>
<sequence length="210" mass="23116">MHQMAPLYVLLALASGLLLALIGSLLRGRGARLRGEPFERRSLLSADERCCHQRIQKAAGEGYAVFPRVSALALLQPLPRIGRRQRRLAQAHLREGWADLVICSAADAHPLATVRLVRAGEGRRERRMAARMRSAFAAAGMPVIELNLTELPTEERLRALVHEALAMTGVRLTVHPEPSLGRAEHNDDEETALLSELSAAMRDSEALSDR</sequence>
<organism evidence="2 3">
    <name type="scientific">Halochromatium salexigens</name>
    <name type="common">Chromatium salexigens</name>
    <dbReference type="NCBI Taxonomy" id="49447"/>
    <lineage>
        <taxon>Bacteria</taxon>
        <taxon>Pseudomonadati</taxon>
        <taxon>Pseudomonadota</taxon>
        <taxon>Gammaproteobacteria</taxon>
        <taxon>Chromatiales</taxon>
        <taxon>Chromatiaceae</taxon>
        <taxon>Halochromatium</taxon>
    </lineage>
</organism>
<feature type="domain" description="DUF2726" evidence="1">
    <location>
        <begin position="41"/>
        <end position="161"/>
    </location>
</feature>
<dbReference type="EMBL" id="NHSF01000015">
    <property type="protein sequence ID" value="MBK5929455.1"/>
    <property type="molecule type" value="Genomic_DNA"/>
</dbReference>
<accession>A0AAJ0UDI3</accession>
<evidence type="ECO:0000259" key="1">
    <source>
        <dbReference type="Pfam" id="PF10881"/>
    </source>
</evidence>
<dbReference type="AlphaFoldDB" id="A0AAJ0UDI3"/>
<protein>
    <recommendedName>
        <fullName evidence="1">DUF2726 domain-containing protein</fullName>
    </recommendedName>
</protein>
<gene>
    <name evidence="2" type="ORF">CCR82_02615</name>
</gene>
<comment type="caution">
    <text evidence="2">The sequence shown here is derived from an EMBL/GenBank/DDBJ whole genome shotgun (WGS) entry which is preliminary data.</text>
</comment>
<dbReference type="Pfam" id="PF10881">
    <property type="entry name" value="DUF2726"/>
    <property type="match status" value="1"/>
</dbReference>
<dbReference type="InterPro" id="IPR024402">
    <property type="entry name" value="DUF2726"/>
</dbReference>
<keyword evidence="3" id="KW-1185">Reference proteome</keyword>
<evidence type="ECO:0000313" key="3">
    <source>
        <dbReference type="Proteomes" id="UP001296967"/>
    </source>
</evidence>
<proteinExistence type="predicted"/>